<dbReference type="OrthoDB" id="9809670at2"/>
<name>A0A1H9MNB6_9SPHI</name>
<dbReference type="Proteomes" id="UP000199572">
    <property type="component" value="Unassembled WGS sequence"/>
</dbReference>
<dbReference type="InterPro" id="IPR003594">
    <property type="entry name" value="HATPase_dom"/>
</dbReference>
<dbReference type="InterPro" id="IPR004358">
    <property type="entry name" value="Sig_transdc_His_kin-like_C"/>
</dbReference>
<dbReference type="SUPFAM" id="SSF63829">
    <property type="entry name" value="Calcium-dependent phosphotriesterase"/>
    <property type="match status" value="2"/>
</dbReference>
<dbReference type="PANTHER" id="PTHR43547">
    <property type="entry name" value="TWO-COMPONENT HISTIDINE KINASE"/>
    <property type="match status" value="1"/>
</dbReference>
<evidence type="ECO:0000256" key="3">
    <source>
        <dbReference type="ARBA" id="ARBA00022553"/>
    </source>
</evidence>
<reference evidence="6 7" key="1">
    <citation type="submission" date="2016-10" db="EMBL/GenBank/DDBJ databases">
        <authorList>
            <person name="de Groot N.N."/>
        </authorList>
    </citation>
    <scope>NUCLEOTIDE SEQUENCE [LARGE SCALE GENOMIC DNA]</scope>
    <source>
        <strain evidence="6 7">DSM 18610</strain>
    </source>
</reference>
<dbReference type="RefSeq" id="WP_090882679.1">
    <property type="nucleotide sequence ID" value="NZ_FOGG01000006.1"/>
</dbReference>
<keyword evidence="4" id="KW-0472">Membrane</keyword>
<proteinExistence type="predicted"/>
<dbReference type="InterPro" id="IPR015943">
    <property type="entry name" value="WD40/YVTN_repeat-like_dom_sf"/>
</dbReference>
<dbReference type="EC" id="2.7.13.3" evidence="2"/>
<dbReference type="InterPro" id="IPR011110">
    <property type="entry name" value="Reg_prop"/>
</dbReference>
<dbReference type="FunFam" id="2.60.40.10:FF:000791">
    <property type="entry name" value="Two-component system sensor histidine kinase/response regulator"/>
    <property type="match status" value="1"/>
</dbReference>
<dbReference type="STRING" id="390241.SAMN04488023_10656"/>
<dbReference type="FunFam" id="2.130.10.10:FF:000891">
    <property type="entry name" value="Two-component system sensor histidine kinase/response regulator, hybrid (One-component system)"/>
    <property type="match status" value="1"/>
</dbReference>
<dbReference type="Pfam" id="PF02518">
    <property type="entry name" value="HATPase_c"/>
    <property type="match status" value="1"/>
</dbReference>
<dbReference type="CDD" id="cd00082">
    <property type="entry name" value="HisKA"/>
    <property type="match status" value="1"/>
</dbReference>
<dbReference type="InterPro" id="IPR013783">
    <property type="entry name" value="Ig-like_fold"/>
</dbReference>
<dbReference type="InterPro" id="IPR011123">
    <property type="entry name" value="Y_Y_Y"/>
</dbReference>
<dbReference type="Gene3D" id="2.130.10.10">
    <property type="entry name" value="YVTN repeat-like/Quinoprotein amine dehydrogenase"/>
    <property type="match status" value="2"/>
</dbReference>
<dbReference type="InterPro" id="IPR036097">
    <property type="entry name" value="HisK_dim/P_sf"/>
</dbReference>
<dbReference type="AlphaFoldDB" id="A0A1H9MNB6"/>
<evidence type="ECO:0000259" key="5">
    <source>
        <dbReference type="PROSITE" id="PS50109"/>
    </source>
</evidence>
<keyword evidence="4" id="KW-0812">Transmembrane</keyword>
<feature type="transmembrane region" description="Helical" evidence="4">
    <location>
        <begin position="774"/>
        <end position="795"/>
    </location>
</feature>
<protein>
    <recommendedName>
        <fullName evidence="2">histidine kinase</fullName>
        <ecNumber evidence="2">2.7.13.3</ecNumber>
    </recommendedName>
</protein>
<accession>A0A1H9MNB6</accession>
<evidence type="ECO:0000313" key="6">
    <source>
        <dbReference type="EMBL" id="SER25061.1"/>
    </source>
</evidence>
<organism evidence="6 7">
    <name type="scientific">Pedobacter rhizosphaerae</name>
    <dbReference type="NCBI Taxonomy" id="390241"/>
    <lineage>
        <taxon>Bacteria</taxon>
        <taxon>Pseudomonadati</taxon>
        <taxon>Bacteroidota</taxon>
        <taxon>Sphingobacteriia</taxon>
        <taxon>Sphingobacteriales</taxon>
        <taxon>Sphingobacteriaceae</taxon>
        <taxon>Pedobacter</taxon>
    </lineage>
</organism>
<evidence type="ECO:0000256" key="2">
    <source>
        <dbReference type="ARBA" id="ARBA00012438"/>
    </source>
</evidence>
<dbReference type="PANTHER" id="PTHR43547:SF2">
    <property type="entry name" value="HYBRID SIGNAL TRANSDUCTION HISTIDINE KINASE C"/>
    <property type="match status" value="1"/>
</dbReference>
<dbReference type="InterPro" id="IPR005467">
    <property type="entry name" value="His_kinase_dom"/>
</dbReference>
<dbReference type="SMART" id="SM00388">
    <property type="entry name" value="HisKA"/>
    <property type="match status" value="1"/>
</dbReference>
<keyword evidence="7" id="KW-1185">Reference proteome</keyword>
<dbReference type="EMBL" id="FOGG01000006">
    <property type="protein sequence ID" value="SER25061.1"/>
    <property type="molecule type" value="Genomic_DNA"/>
</dbReference>
<dbReference type="FunFam" id="1.10.287.130:FF:000045">
    <property type="entry name" value="Two-component system sensor histidine kinase/response regulator"/>
    <property type="match status" value="1"/>
</dbReference>
<dbReference type="Gene3D" id="1.10.287.130">
    <property type="match status" value="1"/>
</dbReference>
<dbReference type="PRINTS" id="PR00344">
    <property type="entry name" value="BCTRLSENSOR"/>
</dbReference>
<gene>
    <name evidence="6" type="ORF">SAMN04488023_10656</name>
</gene>
<dbReference type="Pfam" id="PF07495">
    <property type="entry name" value="Y_Y_Y"/>
    <property type="match status" value="1"/>
</dbReference>
<dbReference type="PROSITE" id="PS50109">
    <property type="entry name" value="HIS_KIN"/>
    <property type="match status" value="1"/>
</dbReference>
<sequence>MKKLTILFLFILASKFIYAQPYYFRRYQVENGLSNNTVFCTVQDQNGFMWFGTKDGLNRFDGYTFKTYRHNEEDSKSIGNDLIYALHTDKQHRLWIGTNKGVYRYNPQQESFSLIAETKNMRINDVQSDTKGNLWIISLSRLFTYNIEQKKFYAFKEKAHFDANSVGVTKDGGIWITTMQGTIEKYDPLHNSFASHHVMSKSKESGWTTKVLDAGNGKLLIGTANQGVKLFDLKTSTVSNLKTFNEDKTSIFVRDILQSKEHEFWIGTESGLYIYNSQDGSLAHLQKQYNNFYALSDNAIYTVYRDRDGGIWSGTYFGGINYYSPQYAVFTKYFPQKGSNSISGSDVREICKDNDGNLWIGTEDAGLNKLDAKTGLFENFLPDGTQHSIAYYNIHGLLVHGNQLWIGTFEHGLDIMDIKTRKVIKHYTASPKNGLRTNFIVSFCKTSKGDILVATIYGLYRYYPKKDFFEPIPDIPMFFYDSVIEDSQGNIWASSFNDGIYKFRLDKKGFKNYRNIEGDKKSLSHNSVNSVFEDSHHHIWVTTDGGGLNLFNPKKEDFTRFGTKDGFPSNSMFRILEDEDQKLWISSTRGLIRFDPSRKEIKTYSRSNGLLTDQFNYSSAFKDTDGRFYFGSVKGLISFLPASLRNTNNQPPVFLTGFQIDNEETRVNGPDSVLHKSIIYTDTLILKDDQSSFSFDFAALGYTSPDMTEYAYKMSGLNKTWVYLKTNRKVYFTKLAAGTYTFEAKALINGSDNWSQKNVKIMIKVLPPFYKSPLAYFLYFVLASALIIYLIMSYHRRLETKNKRRMELFENKKEKEIYQAKIEFFTNVAHEIRTPLTLIKGPMEKVIKQAESVPSIEKNLRIMDRNTDRLLTLTNQLLDFRKTEIKNFSLNFVKANINEILQDIFLSFQGVAEQGETDYHLQLPDHALEAYVDVEGLYKILSNLTDNALKYCEKMVSISLVTLSDRDCFQILVENDGPLIPKDLREKIFEPFFRATETEVKRGTGIGLSISKSLAELHHGKLFVDEYSSKHNIFILELPIHQLIEFNLKGKWKKH</sequence>
<keyword evidence="3" id="KW-0597">Phosphoprotein</keyword>
<dbReference type="SUPFAM" id="SSF47384">
    <property type="entry name" value="Homodimeric domain of signal transducing histidine kinase"/>
    <property type="match status" value="1"/>
</dbReference>
<dbReference type="InterPro" id="IPR003661">
    <property type="entry name" value="HisK_dim/P_dom"/>
</dbReference>
<dbReference type="Gene3D" id="2.60.40.10">
    <property type="entry name" value="Immunoglobulins"/>
    <property type="match status" value="1"/>
</dbReference>
<dbReference type="SUPFAM" id="SSF55874">
    <property type="entry name" value="ATPase domain of HSP90 chaperone/DNA topoisomerase II/histidine kinase"/>
    <property type="match status" value="1"/>
</dbReference>
<feature type="domain" description="Histidine kinase" evidence="5">
    <location>
        <begin position="827"/>
        <end position="1042"/>
    </location>
</feature>
<dbReference type="GO" id="GO:0000155">
    <property type="term" value="F:phosphorelay sensor kinase activity"/>
    <property type="evidence" value="ECO:0007669"/>
    <property type="project" value="InterPro"/>
</dbReference>
<dbReference type="Pfam" id="PF07494">
    <property type="entry name" value="Reg_prop"/>
    <property type="match status" value="5"/>
</dbReference>
<keyword evidence="4" id="KW-1133">Transmembrane helix</keyword>
<dbReference type="Pfam" id="PF00512">
    <property type="entry name" value="HisKA"/>
    <property type="match status" value="1"/>
</dbReference>
<dbReference type="Gene3D" id="3.30.565.10">
    <property type="entry name" value="Histidine kinase-like ATPase, C-terminal domain"/>
    <property type="match status" value="1"/>
</dbReference>
<dbReference type="InterPro" id="IPR036890">
    <property type="entry name" value="HATPase_C_sf"/>
</dbReference>
<evidence type="ECO:0000256" key="1">
    <source>
        <dbReference type="ARBA" id="ARBA00000085"/>
    </source>
</evidence>
<dbReference type="SMART" id="SM00387">
    <property type="entry name" value="HATPase_c"/>
    <property type="match status" value="1"/>
</dbReference>
<evidence type="ECO:0000313" key="7">
    <source>
        <dbReference type="Proteomes" id="UP000199572"/>
    </source>
</evidence>
<comment type="catalytic activity">
    <reaction evidence="1">
        <text>ATP + protein L-histidine = ADP + protein N-phospho-L-histidine.</text>
        <dbReference type="EC" id="2.7.13.3"/>
    </reaction>
</comment>
<evidence type="ECO:0000256" key="4">
    <source>
        <dbReference type="SAM" id="Phobius"/>
    </source>
</evidence>